<dbReference type="Pfam" id="PF00104">
    <property type="entry name" value="Hormone_recep"/>
    <property type="match status" value="2"/>
</dbReference>
<dbReference type="SMART" id="SM00399">
    <property type="entry name" value="ZnF_C4"/>
    <property type="match status" value="2"/>
</dbReference>
<evidence type="ECO:0000256" key="2">
    <source>
        <dbReference type="ARBA" id="ARBA00022723"/>
    </source>
</evidence>
<feature type="domain" description="Nuclear receptor" evidence="11">
    <location>
        <begin position="392"/>
        <end position="465"/>
    </location>
</feature>
<dbReference type="Gene3D" id="3.30.50.10">
    <property type="entry name" value="Erythroid Transcription Factor GATA-1, subunit A"/>
    <property type="match status" value="2"/>
</dbReference>
<keyword evidence="4 10" id="KW-0862">Zinc</keyword>
<dbReference type="PROSITE" id="PS00031">
    <property type="entry name" value="NUCLEAR_REC_DBD_1"/>
    <property type="match status" value="2"/>
</dbReference>
<keyword evidence="6 10" id="KW-0238">DNA-binding</keyword>
<evidence type="ECO:0000256" key="5">
    <source>
        <dbReference type="ARBA" id="ARBA00023015"/>
    </source>
</evidence>
<evidence type="ECO:0000259" key="12">
    <source>
        <dbReference type="PROSITE" id="PS51843"/>
    </source>
</evidence>
<keyword evidence="5 10" id="KW-0805">Transcription regulation</keyword>
<comment type="subcellular location">
    <subcellularLocation>
        <location evidence="10">Nucleus</location>
    </subcellularLocation>
</comment>
<dbReference type="InterPro" id="IPR051152">
    <property type="entry name" value="C.elegans_Orphan_NR"/>
</dbReference>
<evidence type="ECO:0000256" key="3">
    <source>
        <dbReference type="ARBA" id="ARBA00022771"/>
    </source>
</evidence>
<evidence type="ECO:0000256" key="10">
    <source>
        <dbReference type="RuleBase" id="RU004334"/>
    </source>
</evidence>
<evidence type="ECO:0000256" key="1">
    <source>
        <dbReference type="ARBA" id="ARBA00005993"/>
    </source>
</evidence>
<dbReference type="SUPFAM" id="SSF57716">
    <property type="entry name" value="Glucocorticoid receptor-like (DNA-binding domain)"/>
    <property type="match status" value="2"/>
</dbReference>
<dbReference type="eggNOG" id="KOG3575">
    <property type="taxonomic scope" value="Eukaryota"/>
</dbReference>
<dbReference type="AlphaFoldDB" id="G0NEM1"/>
<evidence type="ECO:0000256" key="4">
    <source>
        <dbReference type="ARBA" id="ARBA00022833"/>
    </source>
</evidence>
<feature type="domain" description="NR LBD" evidence="12">
    <location>
        <begin position="534"/>
        <end position="790"/>
    </location>
</feature>
<evidence type="ECO:0000256" key="9">
    <source>
        <dbReference type="ARBA" id="ARBA00023242"/>
    </source>
</evidence>
<dbReference type="Pfam" id="PF00105">
    <property type="entry name" value="zf-C4"/>
    <property type="match status" value="2"/>
</dbReference>
<keyword evidence="2 10" id="KW-0479">Metal-binding</keyword>
<dbReference type="PROSITE" id="PS51843">
    <property type="entry name" value="NR_LBD"/>
    <property type="match status" value="2"/>
</dbReference>
<reference evidence="14" key="1">
    <citation type="submission" date="2011-07" db="EMBL/GenBank/DDBJ databases">
        <authorList>
            <consortium name="Caenorhabditis brenneri Sequencing and Analysis Consortium"/>
            <person name="Wilson R.K."/>
        </authorList>
    </citation>
    <scope>NUCLEOTIDE SEQUENCE [LARGE SCALE GENOMIC DNA]</scope>
    <source>
        <strain evidence="14">PB2801</strain>
    </source>
</reference>
<dbReference type="GO" id="GO:0005634">
    <property type="term" value="C:nucleus"/>
    <property type="evidence" value="ECO:0007669"/>
    <property type="project" value="UniProtKB-SubCell"/>
</dbReference>
<dbReference type="PROSITE" id="PS51030">
    <property type="entry name" value="NUCLEAR_REC_DBD_2"/>
    <property type="match status" value="2"/>
</dbReference>
<evidence type="ECO:0000313" key="13">
    <source>
        <dbReference type="EMBL" id="EGT58978.1"/>
    </source>
</evidence>
<keyword evidence="8 10" id="KW-0675">Receptor</keyword>
<dbReference type="GO" id="GO:0003700">
    <property type="term" value="F:DNA-binding transcription factor activity"/>
    <property type="evidence" value="ECO:0007669"/>
    <property type="project" value="InterPro"/>
</dbReference>
<dbReference type="SMART" id="SM00430">
    <property type="entry name" value="HOLI"/>
    <property type="match status" value="2"/>
</dbReference>
<keyword evidence="3 10" id="KW-0863">Zinc-finger</keyword>
<dbReference type="Proteomes" id="UP000008068">
    <property type="component" value="Unassembled WGS sequence"/>
</dbReference>
<dbReference type="PANTHER" id="PTHR45680">
    <property type="entry name" value="NUCLEAR HORMONE RECEPTOR FAMILY"/>
    <property type="match status" value="1"/>
</dbReference>
<dbReference type="InterPro" id="IPR013088">
    <property type="entry name" value="Znf_NHR/GATA"/>
</dbReference>
<dbReference type="PANTHER" id="PTHR45680:SF35">
    <property type="entry name" value="NUCLEAR HORMONE RECEPTOR FAMILY-RELATED"/>
    <property type="match status" value="1"/>
</dbReference>
<organism evidence="14">
    <name type="scientific">Caenorhabditis brenneri</name>
    <name type="common">Nematode worm</name>
    <dbReference type="NCBI Taxonomy" id="135651"/>
    <lineage>
        <taxon>Eukaryota</taxon>
        <taxon>Metazoa</taxon>
        <taxon>Ecdysozoa</taxon>
        <taxon>Nematoda</taxon>
        <taxon>Chromadorea</taxon>
        <taxon>Rhabditida</taxon>
        <taxon>Rhabditina</taxon>
        <taxon>Rhabditomorpha</taxon>
        <taxon>Rhabditoidea</taxon>
        <taxon>Rhabditidae</taxon>
        <taxon>Peloderinae</taxon>
        <taxon>Caenorhabditis</taxon>
    </lineage>
</organism>
<evidence type="ECO:0000259" key="11">
    <source>
        <dbReference type="PROSITE" id="PS51030"/>
    </source>
</evidence>
<feature type="domain" description="Nuclear receptor" evidence="11">
    <location>
        <begin position="6"/>
        <end position="79"/>
    </location>
</feature>
<dbReference type="Gene3D" id="1.10.565.10">
    <property type="entry name" value="Retinoid X Receptor"/>
    <property type="match status" value="2"/>
</dbReference>
<protein>
    <submittedName>
        <fullName evidence="13">Uncharacterized protein</fullName>
    </submittedName>
</protein>
<evidence type="ECO:0000256" key="6">
    <source>
        <dbReference type="ARBA" id="ARBA00023125"/>
    </source>
</evidence>
<evidence type="ECO:0000256" key="8">
    <source>
        <dbReference type="ARBA" id="ARBA00023170"/>
    </source>
</evidence>
<dbReference type="HOGENOM" id="CLU_017245_0_0_1"/>
<dbReference type="STRING" id="135651.G0NEM1"/>
<evidence type="ECO:0000256" key="7">
    <source>
        <dbReference type="ARBA" id="ARBA00023163"/>
    </source>
</evidence>
<gene>
    <name evidence="13" type="ORF">CAEBREN_24239</name>
</gene>
<keyword evidence="14" id="KW-1185">Reference proteome</keyword>
<dbReference type="GO" id="GO:0043565">
    <property type="term" value="F:sequence-specific DNA binding"/>
    <property type="evidence" value="ECO:0007669"/>
    <property type="project" value="InterPro"/>
</dbReference>
<dbReference type="InParanoid" id="G0NEM1"/>
<sequence>MTKSPTRNCLVCGAENNHGNHFDVQCCRACAVFFRRRAGTKYTYLKCQSRHCGDGTRICKPCRLKRCYDVGMNINKFQHNRDPLRTSAIQEVPRSFANLIGRPSLVIFCVPDEPNEKTFVNMNLLLKKASEMLLLGAETPYTGPSQLRKLTMASSFVLTKDCNLYKTLSAGDMSYFWEYYVMRTAKWLTYFEEFQKIPHDMKLQLLTSFWHVFARLEKMVATAAARRTKVCKNNKMWAMSNGYVLDLNQTKVDFSAISKYPLEQILYFLNGITIFDLNPEVDKLMDLKVTDIEFNFMLAQLMFSYAGKRFQGDVMRICDQFQEVLSNDLHNYYVNEMKMPRYCGRLSQLMQINNAIQNDIWKNRPRGELAALFNVFTVKFSHPDIEMDLAPVQNCQVCGAEGVHGNHFGAISCRACAAFFRRAAFSKWSNSICRSGNCTKHRFYCKPCRVKRCFDVGMKTSNFQYNRDGLTSLVSSSRKPLAPITNSSQIPTTLASFVGRPEMVLFWDAEKPTQKSFIDVQIMVDEALKIFGQPTESVYKSDSCLHRLSIGMKESRKKSKSEEFEWVRKITQETVSGTWQYYFLTVARWLMHFDEFQKLEEGVKLKILESAWHIWATLDRHSATATYRRNHPDTPDSQIVSRQGVLLDLKKVQFDSTWLSDYPAWQIAYFLRQSSGEHFDIIGALLELQPSDMEMTFMLAQLSFEYAGKRCQGEILKVIEHFQHVLANDLHNYYVKELNMIKYSNRLAKLMKINNAIQKNLWEHRPRMEVAKVFNIIKIEFSHPEMFKDSGFN</sequence>
<dbReference type="InterPro" id="IPR001628">
    <property type="entry name" value="Znf_hrmn_rcpt"/>
</dbReference>
<evidence type="ECO:0000313" key="14">
    <source>
        <dbReference type="Proteomes" id="UP000008068"/>
    </source>
</evidence>
<dbReference type="InterPro" id="IPR000536">
    <property type="entry name" value="Nucl_hrmn_rcpt_lig-bd"/>
</dbReference>
<comment type="similarity">
    <text evidence="1 10">Belongs to the nuclear hormone receptor family.</text>
</comment>
<dbReference type="InterPro" id="IPR035500">
    <property type="entry name" value="NHR-like_dom_sf"/>
</dbReference>
<accession>G0NEM1</accession>
<dbReference type="SUPFAM" id="SSF48508">
    <property type="entry name" value="Nuclear receptor ligand-binding domain"/>
    <property type="match status" value="2"/>
</dbReference>
<dbReference type="EMBL" id="GL379873">
    <property type="protein sequence ID" value="EGT58978.1"/>
    <property type="molecule type" value="Genomic_DNA"/>
</dbReference>
<name>G0NEM1_CAEBE</name>
<dbReference type="GO" id="GO:0008270">
    <property type="term" value="F:zinc ion binding"/>
    <property type="evidence" value="ECO:0007669"/>
    <property type="project" value="UniProtKB-KW"/>
</dbReference>
<feature type="domain" description="NR LBD" evidence="12">
    <location>
        <begin position="142"/>
        <end position="389"/>
    </location>
</feature>
<keyword evidence="9 10" id="KW-0539">Nucleus</keyword>
<proteinExistence type="inferred from homology"/>
<keyword evidence="7 10" id="KW-0804">Transcription</keyword>
<dbReference type="OrthoDB" id="5816380at2759"/>